<feature type="non-terminal residue" evidence="9">
    <location>
        <position position="1"/>
    </location>
</feature>
<feature type="transmembrane region" description="Helical" evidence="8">
    <location>
        <begin position="32"/>
        <end position="52"/>
    </location>
</feature>
<comment type="caution">
    <text evidence="9">The sequence shown here is derived from an EMBL/GenBank/DDBJ whole genome shotgun (WGS) entry which is preliminary data.</text>
</comment>
<keyword evidence="2" id="KW-0813">Transport</keyword>
<feature type="transmembrane region" description="Helical" evidence="8">
    <location>
        <begin position="58"/>
        <end position="78"/>
    </location>
</feature>
<evidence type="ECO:0000313" key="9">
    <source>
        <dbReference type="EMBL" id="GAF73399.1"/>
    </source>
</evidence>
<keyword evidence="7 8" id="KW-0472">Membrane</keyword>
<gene>
    <name evidence="9" type="ORF">S01H1_05424</name>
</gene>
<evidence type="ECO:0000256" key="4">
    <source>
        <dbReference type="ARBA" id="ARBA00022741"/>
    </source>
</evidence>
<comment type="subcellular location">
    <subcellularLocation>
        <location evidence="1">Membrane</location>
        <topology evidence="1">Multi-pass membrane protein</topology>
    </subcellularLocation>
</comment>
<organism evidence="9">
    <name type="scientific">marine sediment metagenome</name>
    <dbReference type="NCBI Taxonomy" id="412755"/>
    <lineage>
        <taxon>unclassified sequences</taxon>
        <taxon>metagenomes</taxon>
        <taxon>ecological metagenomes</taxon>
    </lineage>
</organism>
<keyword evidence="6 8" id="KW-1133">Transmembrane helix</keyword>
<dbReference type="Pfam" id="PF03219">
    <property type="entry name" value="TLC"/>
    <property type="match status" value="1"/>
</dbReference>
<evidence type="ECO:0000256" key="1">
    <source>
        <dbReference type="ARBA" id="ARBA00004141"/>
    </source>
</evidence>
<accession>X0RX53</accession>
<dbReference type="EMBL" id="BARS01002826">
    <property type="protein sequence ID" value="GAF73399.1"/>
    <property type="molecule type" value="Genomic_DNA"/>
</dbReference>
<dbReference type="GO" id="GO:0005471">
    <property type="term" value="F:ATP:ADP antiporter activity"/>
    <property type="evidence" value="ECO:0007669"/>
    <property type="project" value="InterPro"/>
</dbReference>
<keyword evidence="5" id="KW-0067">ATP-binding</keyword>
<evidence type="ECO:0000256" key="7">
    <source>
        <dbReference type="ARBA" id="ARBA00023136"/>
    </source>
</evidence>
<reference evidence="9" key="1">
    <citation type="journal article" date="2014" name="Front. Microbiol.">
        <title>High frequency of phylogenetically diverse reductive dehalogenase-homologous genes in deep subseafloor sedimentary metagenomes.</title>
        <authorList>
            <person name="Kawai M."/>
            <person name="Futagami T."/>
            <person name="Toyoda A."/>
            <person name="Takaki Y."/>
            <person name="Nishi S."/>
            <person name="Hori S."/>
            <person name="Arai W."/>
            <person name="Tsubouchi T."/>
            <person name="Morono Y."/>
            <person name="Uchiyama I."/>
            <person name="Ito T."/>
            <person name="Fujiyama A."/>
            <person name="Inagaki F."/>
            <person name="Takami H."/>
        </authorList>
    </citation>
    <scope>NUCLEOTIDE SEQUENCE</scope>
    <source>
        <strain evidence="9">Expedition CK06-06</strain>
    </source>
</reference>
<proteinExistence type="predicted"/>
<evidence type="ECO:0000256" key="5">
    <source>
        <dbReference type="ARBA" id="ARBA00022840"/>
    </source>
</evidence>
<dbReference type="InterPro" id="IPR004667">
    <property type="entry name" value="ADP_ATP_car_bac_type"/>
</dbReference>
<evidence type="ECO:0000256" key="6">
    <source>
        <dbReference type="ARBA" id="ARBA00022989"/>
    </source>
</evidence>
<dbReference type="AlphaFoldDB" id="X0RX53"/>
<evidence type="ECO:0000256" key="3">
    <source>
        <dbReference type="ARBA" id="ARBA00022692"/>
    </source>
</evidence>
<dbReference type="GO" id="GO:0016020">
    <property type="term" value="C:membrane"/>
    <property type="evidence" value="ECO:0007669"/>
    <property type="project" value="UniProtKB-SubCell"/>
</dbReference>
<dbReference type="GO" id="GO:0005524">
    <property type="term" value="F:ATP binding"/>
    <property type="evidence" value="ECO:0007669"/>
    <property type="project" value="UniProtKB-KW"/>
</dbReference>
<keyword evidence="4" id="KW-0547">Nucleotide-binding</keyword>
<keyword evidence="3 8" id="KW-0812">Transmembrane</keyword>
<evidence type="ECO:0000256" key="2">
    <source>
        <dbReference type="ARBA" id="ARBA00022448"/>
    </source>
</evidence>
<protein>
    <submittedName>
        <fullName evidence="9">Uncharacterized protein</fullName>
    </submittedName>
</protein>
<evidence type="ECO:0000256" key="8">
    <source>
        <dbReference type="SAM" id="Phobius"/>
    </source>
</evidence>
<sequence length="91" mass="10162">TDYSVMNTAKAMLWLPTNRQEKYKAKQAVDTFFVRIGDLLSGGLVFLGAAVLHFSVQWFAVINLVLVVVWLAVSVLVLRHNRRLAAGMEVS</sequence>
<name>X0RX53_9ZZZZ</name>